<name>Q5NBJ4_ORYSJ</name>
<evidence type="ECO:0000313" key="3">
    <source>
        <dbReference type="EMBL" id="BAG92511.1"/>
    </source>
</evidence>
<dbReference type="AlphaFoldDB" id="Q5NBJ4"/>
<sequence>MAPFVKHLVSEPACWDAPASSSSLSSASSRSRRARLRLHRRRLLPRQGPRPPPPCRSSPRPPPHRCGQPSLPPPPTSSRSARFHLLPPCRSSLRTSPSAPRLPIPLSRRPPGLAGVHGGEAPRLLIPSTTAVRVLRPPARTTRNGRVAAAAGGAARDGGGGGSLASCSGKDQRVRGGVLAGVHGGEVKKGRGREMTEVDRKLDGSGMVPISPNSSGT</sequence>
<proteinExistence type="evidence at transcript level"/>
<evidence type="ECO:0000256" key="1">
    <source>
        <dbReference type="SAM" id="MobiDB-lite"/>
    </source>
</evidence>
<dbReference type="EMBL" id="AP001072">
    <property type="protein sequence ID" value="BAD81152.1"/>
    <property type="molecule type" value="Genomic_DNA"/>
</dbReference>
<feature type="compositionally biased region" description="Basic residues" evidence="1">
    <location>
        <begin position="30"/>
        <end position="44"/>
    </location>
</feature>
<feature type="compositionally biased region" description="Basic and acidic residues" evidence="1">
    <location>
        <begin position="185"/>
        <end position="203"/>
    </location>
</feature>
<organism evidence="3">
    <name type="scientific">Oryza sativa subsp. japonica</name>
    <name type="common">Rice</name>
    <dbReference type="NCBI Taxonomy" id="39947"/>
    <lineage>
        <taxon>Eukaryota</taxon>
        <taxon>Viridiplantae</taxon>
        <taxon>Streptophyta</taxon>
        <taxon>Embryophyta</taxon>
        <taxon>Tracheophyta</taxon>
        <taxon>Spermatophyta</taxon>
        <taxon>Magnoliopsida</taxon>
        <taxon>Liliopsida</taxon>
        <taxon>Poales</taxon>
        <taxon>Poaceae</taxon>
        <taxon>BOP clade</taxon>
        <taxon>Oryzoideae</taxon>
        <taxon>Oryzeae</taxon>
        <taxon>Oryzinae</taxon>
        <taxon>Oryza</taxon>
        <taxon>Oryza sativa</taxon>
    </lineage>
</organism>
<reference evidence="2" key="1">
    <citation type="journal article" date="2002" name="Nature">
        <title>The genome sequence and structure of rice chromosome 1.</title>
        <authorList>
            <person name="Sasaki T."/>
            <person name="Matsumoto T."/>
            <person name="Yamamoto K."/>
            <person name="Sakata K."/>
            <person name="Baba T."/>
            <person name="Katayose Y."/>
            <person name="Wu J."/>
            <person name="Niimura Y."/>
            <person name="Cheng Z."/>
            <person name="Nagamura Y."/>
            <person name="Antonio B.A."/>
            <person name="Kanamori H."/>
            <person name="Hosokawa S."/>
            <person name="Masukawa M."/>
            <person name="Arikawa K."/>
            <person name="Chiden Y."/>
            <person name="Hayashi M."/>
            <person name="Okamoto M."/>
            <person name="Ando T."/>
            <person name="Aoki H."/>
            <person name="Arita K."/>
            <person name="Hamada M."/>
            <person name="Harada C."/>
            <person name="Hijishita S."/>
            <person name="Honda M."/>
            <person name="Ichikawa Y."/>
            <person name="Idonuma A."/>
            <person name="Iijima M."/>
            <person name="Ikeda M."/>
            <person name="Ikeno M."/>
            <person name="Itoh S."/>
            <person name="Itoh T."/>
            <person name="Itoh Y."/>
            <person name="Itoh Y."/>
            <person name="Iwabuchi A."/>
            <person name="Kamiya K."/>
            <person name="Karasawa W."/>
            <person name="Katagiri S."/>
            <person name="Kikuta A."/>
            <person name="Kobayashi N."/>
            <person name="Kono I."/>
            <person name="Machita K."/>
            <person name="Maehara T."/>
            <person name="Mizuno H."/>
            <person name="Mizubayashi T."/>
            <person name="Mukai Y."/>
            <person name="Nagasaki H."/>
            <person name="Nakashima M."/>
            <person name="Nakama Y."/>
            <person name="Nakamichi Y."/>
            <person name="Nakamura M."/>
            <person name="Namiki N."/>
            <person name="Negishi M."/>
            <person name="Ohta I."/>
            <person name="Ono N."/>
            <person name="Saji S."/>
            <person name="Sakai K."/>
            <person name="Shibata M."/>
            <person name="Shimokawa T."/>
            <person name="Shomura A."/>
            <person name="Song J."/>
            <person name="Takazaki Y."/>
            <person name="Terasawa K."/>
            <person name="Tsuji K."/>
            <person name="Waki K."/>
            <person name="Yamagata H."/>
            <person name="Yamane H."/>
            <person name="Yoshiki S."/>
            <person name="Yoshihara R."/>
            <person name="Yukawa K."/>
            <person name="Zhong H."/>
            <person name="Iwama H."/>
            <person name="Endo T."/>
            <person name="Ito H."/>
            <person name="Hahn J.H."/>
            <person name="Kim H.I."/>
            <person name="Eun M.Y."/>
            <person name="Yano M."/>
            <person name="Jiang J."/>
            <person name="Gojobori T."/>
        </authorList>
    </citation>
    <scope>NUCLEOTIDE SEQUENCE</scope>
</reference>
<feature type="compositionally biased region" description="Low complexity" evidence="1">
    <location>
        <begin position="17"/>
        <end position="29"/>
    </location>
</feature>
<feature type="compositionally biased region" description="Low complexity" evidence="1">
    <location>
        <begin position="96"/>
        <end position="110"/>
    </location>
</feature>
<accession>Q5NBJ4</accession>
<feature type="region of interest" description="Disordered" evidence="1">
    <location>
        <begin position="15"/>
        <end position="110"/>
    </location>
</feature>
<feature type="compositionally biased region" description="Low complexity" evidence="1">
    <location>
        <begin position="142"/>
        <end position="154"/>
    </location>
</feature>
<reference evidence="3" key="2">
    <citation type="journal article" date="2003" name="Science">
        <title>Collection, Mapping, and Annotation of Over 28,000 cDNA Clones from japonica Rice.</title>
        <authorList>
            <person name="Kikuchi S."/>
            <person name="Satoh K."/>
            <person name="Nagata T."/>
            <person name="Kawagashira N."/>
            <person name="Doi K."/>
            <person name="Kishimoto N."/>
            <person name="Yazaki J."/>
            <person name="Ishikawa M."/>
            <person name="Yamada H."/>
            <person name="Ooka H."/>
            <person name="Hotta I."/>
            <person name="Kojima K."/>
            <person name="Namiki T."/>
            <person name="Ohneda E."/>
            <person name="Yahagi W."/>
            <person name="Suzuki K."/>
            <person name="Li C."/>
            <person name="Ohtsuki K."/>
            <person name="Shishiki T."/>
            <person name="Otomo Y."/>
            <person name="Murakami K."/>
            <person name="Iida Y."/>
            <person name="Sugano S."/>
            <person name="Fujimura T."/>
            <person name="Suzuki Y."/>
            <person name="Tsunoda Y."/>
            <person name="Kurosaki T."/>
            <person name="Kodama T."/>
            <person name="Masuda H."/>
            <person name="Kobayashi M."/>
            <person name="Xie Q."/>
            <person name="Lu M."/>
            <person name="Narikawa R."/>
            <person name="Sugiyama A."/>
            <person name="Mizuno K."/>
            <person name="Yokomizo S."/>
            <person name="Niikura J."/>
            <person name="Ikeda R."/>
            <person name="Ishibiki J."/>
            <person name="Kawamata M."/>
            <person name="Yoshimura A."/>
            <person name="Miura J."/>
            <person name="Kusumegi T."/>
            <person name="Oka M."/>
            <person name="Ryu R."/>
            <person name="Ueda M."/>
            <person name="Matsubara K."/>
            <person name="Kawai J."/>
            <person name="Carninci P."/>
            <person name="Adachi J."/>
            <person name="Aizawa K."/>
            <person name="Arakawa T."/>
            <person name="Fukuda S."/>
            <person name="Hara A."/>
            <person name="Hashidume W."/>
            <person name="Hayatsu N."/>
            <person name="Imotani K."/>
            <person name="Ishii Y."/>
            <person name="Itoh M."/>
            <person name="Kagawa I."/>
            <person name="Kondo S."/>
            <person name="Konno H."/>
            <person name="Miyazaki A."/>
            <person name="Osato N."/>
            <person name="Ota Y."/>
            <person name="Saito R."/>
            <person name="Sasaki D."/>
            <person name="Sato K."/>
            <person name="Shibata K."/>
            <person name="Shinagawa A."/>
            <person name="Shiraki T."/>
            <person name="Yoshino M."/>
            <person name="Hayashizaki Y."/>
        </authorList>
    </citation>
    <scope>NUCLEOTIDE SEQUENCE</scope>
</reference>
<feature type="region of interest" description="Disordered" evidence="1">
    <location>
        <begin position="142"/>
        <end position="217"/>
    </location>
</feature>
<dbReference type="Proteomes" id="UP000817658">
    <property type="component" value="Chromosome 1"/>
</dbReference>
<protein>
    <submittedName>
        <fullName evidence="3">cDNA clone:J023098B17, full insert sequence</fullName>
    </submittedName>
</protein>
<evidence type="ECO:0000313" key="2">
    <source>
        <dbReference type="EMBL" id="BAD81152.1"/>
    </source>
</evidence>
<accession>B7EJG4</accession>
<dbReference type="EMBL" id="AK071473">
    <property type="protein sequence ID" value="BAG92511.1"/>
    <property type="molecule type" value="mRNA"/>
</dbReference>
<gene>
    <name evidence="2" type="ORF">P0025D05.14</name>
</gene>
<feature type="compositionally biased region" description="Pro residues" evidence="1">
    <location>
        <begin position="48"/>
        <end position="61"/>
    </location>
</feature>